<evidence type="ECO:0000256" key="2">
    <source>
        <dbReference type="ARBA" id="ARBA00022801"/>
    </source>
</evidence>
<proteinExistence type="inferred from homology"/>
<dbReference type="InterPro" id="IPR051801">
    <property type="entry name" value="GH28_Enzymes"/>
</dbReference>
<dbReference type="InterPro" id="IPR006626">
    <property type="entry name" value="PbH1"/>
</dbReference>
<evidence type="ECO:0000256" key="1">
    <source>
        <dbReference type="ARBA" id="ARBA00008834"/>
    </source>
</evidence>
<evidence type="ECO:0000256" key="5">
    <source>
        <dbReference type="SAM" id="SignalP"/>
    </source>
</evidence>
<comment type="caution">
    <text evidence="6">The sequence shown here is derived from an EMBL/GenBank/DDBJ whole genome shotgun (WGS) entry which is preliminary data.</text>
</comment>
<evidence type="ECO:0000313" key="7">
    <source>
        <dbReference type="Proteomes" id="UP000249547"/>
    </source>
</evidence>
<dbReference type="GO" id="GO:0004650">
    <property type="term" value="F:polygalacturonase activity"/>
    <property type="evidence" value="ECO:0007669"/>
    <property type="project" value="InterPro"/>
</dbReference>
<dbReference type="SMART" id="SM00710">
    <property type="entry name" value="PbH1"/>
    <property type="match status" value="5"/>
</dbReference>
<gene>
    <name evidence="6" type="ORF">LX64_02476</name>
</gene>
<accession>A0A327QLA1</accession>
<dbReference type="AlphaFoldDB" id="A0A327QLA1"/>
<dbReference type="Pfam" id="PF00295">
    <property type="entry name" value="Glyco_hydro_28"/>
    <property type="match status" value="1"/>
</dbReference>
<evidence type="ECO:0000256" key="4">
    <source>
        <dbReference type="RuleBase" id="RU361169"/>
    </source>
</evidence>
<dbReference type="InterPro" id="IPR011050">
    <property type="entry name" value="Pectin_lyase_fold/virulence"/>
</dbReference>
<reference evidence="6 7" key="1">
    <citation type="submission" date="2018-06" db="EMBL/GenBank/DDBJ databases">
        <title>Genomic Encyclopedia of Archaeal and Bacterial Type Strains, Phase II (KMG-II): from individual species to whole genera.</title>
        <authorList>
            <person name="Goeker M."/>
        </authorList>
    </citation>
    <scope>NUCLEOTIDE SEQUENCE [LARGE SCALE GENOMIC DNA]</scope>
    <source>
        <strain evidence="6 7">DSM 23857</strain>
    </source>
</reference>
<sequence>MRTLMKGLIRYRLLVACLLGSMAANAQQLPKVASTSFRKDTLRITNYGAVAGGVELNTKAINAAIAACSKRGGGVVVIPEGLWATGPIVLQSNVNLHLQRNALLQFTADFDQYPLIKANWEGVEQMRNQSPISADNATNIAITGYGIIDGNGDAWRMVKKDKLTSSQWKRLVAGGGVLSIDEKTWYPTGKSRKGAQEKNPGFIQPDRNAEYYNSVKDFLRPNLLVFTGCKRILLEGITFQNSPAWCLHPLMCEDVTIRNIYVKNPWYAQNGDGIDLESCSRVQLDNSTFDVGDDGICIKSGRDEAGRKRGMPSQYIYINNCTVYHAHGGFVVGSEMSGGAKHIYVNNCTFIGTDIGLRFKTTRGRGGIVEHIYVNNVNMKDIVGEAILFDMYYAAVDPIPLTGEKREKPTVVTYPVTEATPQFQHFDIQNVVCDGAAKAIFVRGLPEMSIKDIRIKNTIIKANAGIDITAAENIDISNINLIIPAGNPVSHIVDSKNVKIERLQYPANVPALVKVSGALTKGIQLVKTDASKAQQVVIFEEGATTASFTQQ</sequence>
<dbReference type="Gene3D" id="2.160.20.10">
    <property type="entry name" value="Single-stranded right-handed beta-helix, Pectin lyase-like"/>
    <property type="match status" value="1"/>
</dbReference>
<dbReference type="OrthoDB" id="9795222at2"/>
<comment type="similarity">
    <text evidence="1 4">Belongs to the glycosyl hydrolase 28 family.</text>
</comment>
<dbReference type="EMBL" id="QLLL01000004">
    <property type="protein sequence ID" value="RAJ05319.1"/>
    <property type="molecule type" value="Genomic_DNA"/>
</dbReference>
<name>A0A327QLA1_9BACT</name>
<keyword evidence="3 4" id="KW-0326">Glycosidase</keyword>
<dbReference type="PANTHER" id="PTHR31339">
    <property type="entry name" value="PECTIN LYASE-RELATED"/>
    <property type="match status" value="1"/>
</dbReference>
<dbReference type="InterPro" id="IPR000743">
    <property type="entry name" value="Glyco_hydro_28"/>
</dbReference>
<keyword evidence="2 4" id="KW-0378">Hydrolase</keyword>
<dbReference type="InterPro" id="IPR012334">
    <property type="entry name" value="Pectin_lyas_fold"/>
</dbReference>
<keyword evidence="5" id="KW-0732">Signal</keyword>
<dbReference type="GO" id="GO:0005975">
    <property type="term" value="P:carbohydrate metabolic process"/>
    <property type="evidence" value="ECO:0007669"/>
    <property type="project" value="InterPro"/>
</dbReference>
<feature type="signal peptide" evidence="5">
    <location>
        <begin position="1"/>
        <end position="26"/>
    </location>
</feature>
<evidence type="ECO:0000256" key="3">
    <source>
        <dbReference type="ARBA" id="ARBA00023295"/>
    </source>
</evidence>
<dbReference type="Proteomes" id="UP000249547">
    <property type="component" value="Unassembled WGS sequence"/>
</dbReference>
<organism evidence="6 7">
    <name type="scientific">Chitinophaga skermanii</name>
    <dbReference type="NCBI Taxonomy" id="331697"/>
    <lineage>
        <taxon>Bacteria</taxon>
        <taxon>Pseudomonadati</taxon>
        <taxon>Bacteroidota</taxon>
        <taxon>Chitinophagia</taxon>
        <taxon>Chitinophagales</taxon>
        <taxon>Chitinophagaceae</taxon>
        <taxon>Chitinophaga</taxon>
    </lineage>
</organism>
<evidence type="ECO:0000313" key="6">
    <source>
        <dbReference type="EMBL" id="RAJ05319.1"/>
    </source>
</evidence>
<keyword evidence="7" id="KW-1185">Reference proteome</keyword>
<dbReference type="SUPFAM" id="SSF51126">
    <property type="entry name" value="Pectin lyase-like"/>
    <property type="match status" value="1"/>
</dbReference>
<protein>
    <submittedName>
        <fullName evidence="6">Polygalacturonase</fullName>
    </submittedName>
</protein>
<dbReference type="PANTHER" id="PTHR31339:SF9">
    <property type="entry name" value="PLASMIN AND FIBRONECTIN-BINDING PROTEIN A"/>
    <property type="match status" value="1"/>
</dbReference>
<feature type="chain" id="PRO_5016375939" evidence="5">
    <location>
        <begin position="27"/>
        <end position="551"/>
    </location>
</feature>